<dbReference type="Proteomes" id="UP000192761">
    <property type="component" value="Unassembled WGS sequence"/>
</dbReference>
<evidence type="ECO:0000256" key="4">
    <source>
        <dbReference type="SAM" id="Phobius"/>
    </source>
</evidence>
<accession>A0A1W1X8Q8</accession>
<dbReference type="InterPro" id="IPR001876">
    <property type="entry name" value="Znf_RanBP2"/>
</dbReference>
<organism evidence="6 7">
    <name type="scientific">Andreprevotia lacus DSM 23236</name>
    <dbReference type="NCBI Taxonomy" id="1121001"/>
    <lineage>
        <taxon>Bacteria</taxon>
        <taxon>Pseudomonadati</taxon>
        <taxon>Pseudomonadota</taxon>
        <taxon>Betaproteobacteria</taxon>
        <taxon>Neisseriales</taxon>
        <taxon>Chitinibacteraceae</taxon>
        <taxon>Andreprevotia</taxon>
    </lineage>
</organism>
<feature type="domain" description="RanBP2-type" evidence="5">
    <location>
        <begin position="3"/>
        <end position="22"/>
    </location>
</feature>
<keyword evidence="4" id="KW-1133">Transmembrane helix</keyword>
<dbReference type="AlphaFoldDB" id="A0A1W1X8Q8"/>
<keyword evidence="4" id="KW-0812">Transmembrane</keyword>
<keyword evidence="1" id="KW-0479">Metal-binding</keyword>
<dbReference type="EMBL" id="FWXD01000004">
    <property type="protein sequence ID" value="SMC20220.1"/>
    <property type="molecule type" value="Genomic_DNA"/>
</dbReference>
<dbReference type="PROSITE" id="PS01358">
    <property type="entry name" value="ZF_RANBP2_1"/>
    <property type="match status" value="1"/>
</dbReference>
<protein>
    <recommendedName>
        <fullName evidence="5">RanBP2-type domain-containing protein</fullName>
    </recommendedName>
</protein>
<evidence type="ECO:0000313" key="7">
    <source>
        <dbReference type="Proteomes" id="UP000192761"/>
    </source>
</evidence>
<proteinExistence type="predicted"/>
<gene>
    <name evidence="6" type="ORF">SAMN02745857_00871</name>
</gene>
<evidence type="ECO:0000256" key="1">
    <source>
        <dbReference type="ARBA" id="ARBA00022723"/>
    </source>
</evidence>
<feature type="transmembrane region" description="Helical" evidence="4">
    <location>
        <begin position="84"/>
        <end position="102"/>
    </location>
</feature>
<sequence length="105" mass="11500">MSWLCKQCNADNARDGSHCAVCGAPTHRRWPAAAELRPPAPPLAWWQPGLLQMLLPEGLIALLLWLATPVFAARLILHQQLLSAIALALAGLIGMPVFLVLMHHR</sequence>
<evidence type="ECO:0000313" key="6">
    <source>
        <dbReference type="EMBL" id="SMC20220.1"/>
    </source>
</evidence>
<reference evidence="6 7" key="1">
    <citation type="submission" date="2017-04" db="EMBL/GenBank/DDBJ databases">
        <authorList>
            <person name="Afonso C.L."/>
            <person name="Miller P.J."/>
            <person name="Scott M.A."/>
            <person name="Spackman E."/>
            <person name="Goraichik I."/>
            <person name="Dimitrov K.M."/>
            <person name="Suarez D.L."/>
            <person name="Swayne D.E."/>
        </authorList>
    </citation>
    <scope>NUCLEOTIDE SEQUENCE [LARGE SCALE GENOMIC DNA]</scope>
    <source>
        <strain evidence="6 7">DSM 23236</strain>
    </source>
</reference>
<keyword evidence="4" id="KW-0472">Membrane</keyword>
<feature type="transmembrane region" description="Helical" evidence="4">
    <location>
        <begin position="58"/>
        <end position="77"/>
    </location>
</feature>
<dbReference type="RefSeq" id="WP_176216764.1">
    <property type="nucleotide sequence ID" value="NZ_FWXD01000004.1"/>
</dbReference>
<dbReference type="STRING" id="1121001.SAMN02745857_00871"/>
<evidence type="ECO:0000256" key="2">
    <source>
        <dbReference type="ARBA" id="ARBA00022771"/>
    </source>
</evidence>
<keyword evidence="2" id="KW-0863">Zinc-finger</keyword>
<evidence type="ECO:0000256" key="3">
    <source>
        <dbReference type="ARBA" id="ARBA00022833"/>
    </source>
</evidence>
<keyword evidence="7" id="KW-1185">Reference proteome</keyword>
<name>A0A1W1X8Q8_9NEIS</name>
<keyword evidence="3" id="KW-0862">Zinc</keyword>
<dbReference type="GO" id="GO:0008270">
    <property type="term" value="F:zinc ion binding"/>
    <property type="evidence" value="ECO:0007669"/>
    <property type="project" value="UniProtKB-KW"/>
</dbReference>
<evidence type="ECO:0000259" key="5">
    <source>
        <dbReference type="PROSITE" id="PS01358"/>
    </source>
</evidence>